<name>A0A2P6NT12_9EUKA</name>
<dbReference type="EMBL" id="MDYQ01000023">
    <property type="protein sequence ID" value="PRP87096.1"/>
    <property type="molecule type" value="Genomic_DNA"/>
</dbReference>
<evidence type="ECO:0000313" key="2">
    <source>
        <dbReference type="Proteomes" id="UP000241769"/>
    </source>
</evidence>
<evidence type="ECO:0000313" key="1">
    <source>
        <dbReference type="EMBL" id="PRP87096.1"/>
    </source>
</evidence>
<comment type="caution">
    <text evidence="1">The sequence shown here is derived from an EMBL/GenBank/DDBJ whole genome shotgun (WGS) entry which is preliminary data.</text>
</comment>
<reference evidence="1 2" key="1">
    <citation type="journal article" date="2018" name="Genome Biol. Evol.">
        <title>Multiple Roots of Fruiting Body Formation in Amoebozoa.</title>
        <authorList>
            <person name="Hillmann F."/>
            <person name="Forbes G."/>
            <person name="Novohradska S."/>
            <person name="Ferling I."/>
            <person name="Riege K."/>
            <person name="Groth M."/>
            <person name="Westermann M."/>
            <person name="Marz M."/>
            <person name="Spaller T."/>
            <person name="Winckler T."/>
            <person name="Schaap P."/>
            <person name="Glockner G."/>
        </authorList>
    </citation>
    <scope>NUCLEOTIDE SEQUENCE [LARGE SCALE GENOMIC DNA]</scope>
    <source>
        <strain evidence="1 2">Jena</strain>
    </source>
</reference>
<sequence>MRNSQEKGIVTKHTKMRLSQILGQETVLDLQLLGADRTTPTHSPLMRRDILRSSTEMDLPQLLNSRSPSTLRLQPLSEGLNSTRHALRQSTILLLRFSLQTAEGKAHMNPTTLLNPQTISSSRFDRDLVYKQGHLST</sequence>
<dbReference type="Proteomes" id="UP000241769">
    <property type="component" value="Unassembled WGS sequence"/>
</dbReference>
<keyword evidence="2" id="KW-1185">Reference proteome</keyword>
<protein>
    <submittedName>
        <fullName evidence="1">Uncharacterized protein</fullName>
    </submittedName>
</protein>
<gene>
    <name evidence="1" type="ORF">PROFUN_04832</name>
</gene>
<organism evidence="1 2">
    <name type="scientific">Planoprotostelium fungivorum</name>
    <dbReference type="NCBI Taxonomy" id="1890364"/>
    <lineage>
        <taxon>Eukaryota</taxon>
        <taxon>Amoebozoa</taxon>
        <taxon>Evosea</taxon>
        <taxon>Variosea</taxon>
        <taxon>Cavosteliida</taxon>
        <taxon>Cavosteliaceae</taxon>
        <taxon>Planoprotostelium</taxon>
    </lineage>
</organism>
<dbReference type="InParanoid" id="A0A2P6NT12"/>
<accession>A0A2P6NT12</accession>
<dbReference type="AlphaFoldDB" id="A0A2P6NT12"/>
<proteinExistence type="predicted"/>